<gene>
    <name evidence="2" type="ORF">PHYPA_010873</name>
</gene>
<feature type="region of interest" description="Disordered" evidence="1">
    <location>
        <begin position="28"/>
        <end position="66"/>
    </location>
</feature>
<dbReference type="EnsemblPlants" id="Pp3c7_25680V3.1">
    <property type="protein sequence ID" value="PAC:32925504.CDS.1"/>
    <property type="gene ID" value="Pp3c7_25680"/>
</dbReference>
<protein>
    <submittedName>
        <fullName evidence="2 3">Uncharacterized protein</fullName>
    </submittedName>
</protein>
<evidence type="ECO:0000313" key="4">
    <source>
        <dbReference type="Proteomes" id="UP000006727"/>
    </source>
</evidence>
<dbReference type="EMBL" id="ABEU02000007">
    <property type="protein sequence ID" value="PNR51685.1"/>
    <property type="molecule type" value="Genomic_DNA"/>
</dbReference>
<dbReference type="InParanoid" id="A0A2K1KD26"/>
<evidence type="ECO:0000313" key="2">
    <source>
        <dbReference type="EMBL" id="PNR51685.1"/>
    </source>
</evidence>
<sequence length="66" mass="7317">MKRGWVVVGGWIDGVDGWKNGRMRASFELDTDGRTNQPTNQLANKRTNHATNEAANQRTNKSTNGS</sequence>
<reference evidence="2 4" key="1">
    <citation type="journal article" date="2008" name="Science">
        <title>The Physcomitrella genome reveals evolutionary insights into the conquest of land by plants.</title>
        <authorList>
            <person name="Rensing S."/>
            <person name="Lang D."/>
            <person name="Zimmer A."/>
            <person name="Terry A."/>
            <person name="Salamov A."/>
            <person name="Shapiro H."/>
            <person name="Nishiyama T."/>
            <person name="Perroud P.-F."/>
            <person name="Lindquist E."/>
            <person name="Kamisugi Y."/>
            <person name="Tanahashi T."/>
            <person name="Sakakibara K."/>
            <person name="Fujita T."/>
            <person name="Oishi K."/>
            <person name="Shin-I T."/>
            <person name="Kuroki Y."/>
            <person name="Toyoda A."/>
            <person name="Suzuki Y."/>
            <person name="Hashimoto A."/>
            <person name="Yamaguchi K."/>
            <person name="Sugano A."/>
            <person name="Kohara Y."/>
            <person name="Fujiyama A."/>
            <person name="Anterola A."/>
            <person name="Aoki S."/>
            <person name="Ashton N."/>
            <person name="Barbazuk W.B."/>
            <person name="Barker E."/>
            <person name="Bennetzen J."/>
            <person name="Bezanilla M."/>
            <person name="Blankenship R."/>
            <person name="Cho S.H."/>
            <person name="Dutcher S."/>
            <person name="Estelle M."/>
            <person name="Fawcett J.A."/>
            <person name="Gundlach H."/>
            <person name="Hanada K."/>
            <person name="Heyl A."/>
            <person name="Hicks K.A."/>
            <person name="Hugh J."/>
            <person name="Lohr M."/>
            <person name="Mayer K."/>
            <person name="Melkozernov A."/>
            <person name="Murata T."/>
            <person name="Nelson D."/>
            <person name="Pils B."/>
            <person name="Prigge M."/>
            <person name="Reiss B."/>
            <person name="Renner T."/>
            <person name="Rombauts S."/>
            <person name="Rushton P."/>
            <person name="Sanderfoot A."/>
            <person name="Schween G."/>
            <person name="Shiu S.-H."/>
            <person name="Stueber K."/>
            <person name="Theodoulou F.L."/>
            <person name="Tu H."/>
            <person name="Van de Peer Y."/>
            <person name="Verrier P.J."/>
            <person name="Waters E."/>
            <person name="Wood A."/>
            <person name="Yang L."/>
            <person name="Cove D."/>
            <person name="Cuming A."/>
            <person name="Hasebe M."/>
            <person name="Lucas S."/>
            <person name="Mishler D.B."/>
            <person name="Reski R."/>
            <person name="Grigoriev I."/>
            <person name="Quatrano R.S."/>
            <person name="Boore J.L."/>
        </authorList>
    </citation>
    <scope>NUCLEOTIDE SEQUENCE [LARGE SCALE GENOMIC DNA]</scope>
    <source>
        <strain evidence="3 4">cv. Gransden 2004</strain>
    </source>
</reference>
<proteinExistence type="predicted"/>
<dbReference type="Proteomes" id="UP000006727">
    <property type="component" value="Chromosome 7"/>
</dbReference>
<reference evidence="2 4" key="2">
    <citation type="journal article" date="2018" name="Plant J.">
        <title>The Physcomitrella patens chromosome-scale assembly reveals moss genome structure and evolution.</title>
        <authorList>
            <person name="Lang D."/>
            <person name="Ullrich K.K."/>
            <person name="Murat F."/>
            <person name="Fuchs J."/>
            <person name="Jenkins J."/>
            <person name="Haas F.B."/>
            <person name="Piednoel M."/>
            <person name="Gundlach H."/>
            <person name="Van Bel M."/>
            <person name="Meyberg R."/>
            <person name="Vives C."/>
            <person name="Morata J."/>
            <person name="Symeonidi A."/>
            <person name="Hiss M."/>
            <person name="Muchero W."/>
            <person name="Kamisugi Y."/>
            <person name="Saleh O."/>
            <person name="Blanc G."/>
            <person name="Decker E.L."/>
            <person name="van Gessel N."/>
            <person name="Grimwood J."/>
            <person name="Hayes R.D."/>
            <person name="Graham S.W."/>
            <person name="Gunter L.E."/>
            <person name="McDaniel S.F."/>
            <person name="Hoernstein S.N.W."/>
            <person name="Larsson A."/>
            <person name="Li F.W."/>
            <person name="Perroud P.F."/>
            <person name="Phillips J."/>
            <person name="Ranjan P."/>
            <person name="Rokshar D.S."/>
            <person name="Rothfels C.J."/>
            <person name="Schneider L."/>
            <person name="Shu S."/>
            <person name="Stevenson D.W."/>
            <person name="Thummler F."/>
            <person name="Tillich M."/>
            <person name="Villarreal Aguilar J.C."/>
            <person name="Widiez T."/>
            <person name="Wong G.K."/>
            <person name="Wymore A."/>
            <person name="Zhang Y."/>
            <person name="Zimmer A.D."/>
            <person name="Quatrano R.S."/>
            <person name="Mayer K.F.X."/>
            <person name="Goodstein D."/>
            <person name="Casacuberta J.M."/>
            <person name="Vandepoele K."/>
            <person name="Reski R."/>
            <person name="Cuming A.C."/>
            <person name="Tuskan G.A."/>
            <person name="Maumus F."/>
            <person name="Salse J."/>
            <person name="Schmutz J."/>
            <person name="Rensing S.A."/>
        </authorList>
    </citation>
    <scope>NUCLEOTIDE SEQUENCE [LARGE SCALE GENOMIC DNA]</scope>
    <source>
        <strain evidence="3 4">cv. Gransden 2004</strain>
    </source>
</reference>
<reference evidence="3" key="3">
    <citation type="submission" date="2020-12" db="UniProtKB">
        <authorList>
            <consortium name="EnsemblPlants"/>
        </authorList>
    </citation>
    <scope>IDENTIFICATION</scope>
</reference>
<evidence type="ECO:0000256" key="1">
    <source>
        <dbReference type="SAM" id="MobiDB-lite"/>
    </source>
</evidence>
<dbReference type="Gramene" id="Pp3c7_25680V3.1">
    <property type="protein sequence ID" value="PAC:32925504.CDS.1"/>
    <property type="gene ID" value="Pp3c7_25680"/>
</dbReference>
<evidence type="ECO:0000313" key="3">
    <source>
        <dbReference type="EnsemblPlants" id="PAC:32925504.CDS.1"/>
    </source>
</evidence>
<keyword evidence="4" id="KW-1185">Reference proteome</keyword>
<accession>A0A2K1KD26</accession>
<name>A0A2K1KD26_PHYPA</name>
<organism evidence="2">
    <name type="scientific">Physcomitrium patens</name>
    <name type="common">Spreading-leaved earth moss</name>
    <name type="synonym">Physcomitrella patens</name>
    <dbReference type="NCBI Taxonomy" id="3218"/>
    <lineage>
        <taxon>Eukaryota</taxon>
        <taxon>Viridiplantae</taxon>
        <taxon>Streptophyta</taxon>
        <taxon>Embryophyta</taxon>
        <taxon>Bryophyta</taxon>
        <taxon>Bryophytina</taxon>
        <taxon>Bryopsida</taxon>
        <taxon>Funariidae</taxon>
        <taxon>Funariales</taxon>
        <taxon>Funariaceae</taxon>
        <taxon>Physcomitrium</taxon>
    </lineage>
</organism>
<feature type="compositionally biased region" description="Polar residues" evidence="1">
    <location>
        <begin position="34"/>
        <end position="66"/>
    </location>
</feature>
<dbReference type="AlphaFoldDB" id="A0A2K1KD26"/>